<dbReference type="EMBL" id="KE346375">
    <property type="protein sequence ID" value="KJE97873.1"/>
    <property type="molecule type" value="Genomic_DNA"/>
</dbReference>
<dbReference type="FunFam" id="3.40.50.620:FF:000036">
    <property type="entry name" value="Glutamine-dependent NAD(+) synthetase"/>
    <property type="match status" value="1"/>
</dbReference>
<dbReference type="PhylomeDB" id="A0A0D2WYA7"/>
<dbReference type="CDD" id="cd00553">
    <property type="entry name" value="NAD_synthase"/>
    <property type="match status" value="1"/>
</dbReference>
<dbReference type="Gene3D" id="3.40.50.620">
    <property type="entry name" value="HUPs"/>
    <property type="match status" value="1"/>
</dbReference>
<dbReference type="GO" id="GO:0003952">
    <property type="term" value="F:NAD+ synthase (glutamine-hydrolyzing) activity"/>
    <property type="evidence" value="ECO:0007669"/>
    <property type="project" value="UniProtKB-UniRule"/>
</dbReference>
<dbReference type="AlphaFoldDB" id="A0A0D2WYA7"/>
<dbReference type="PANTHER" id="PTHR23090:SF9">
    <property type="entry name" value="GLUTAMINE-DEPENDENT NAD(+) SYNTHETASE"/>
    <property type="match status" value="1"/>
</dbReference>
<dbReference type="NCBIfam" id="TIGR00552">
    <property type="entry name" value="nadE"/>
    <property type="match status" value="1"/>
</dbReference>
<evidence type="ECO:0000313" key="10">
    <source>
        <dbReference type="EMBL" id="KJE97873.1"/>
    </source>
</evidence>
<dbReference type="EC" id="6.3.5.1" evidence="7"/>
<dbReference type="SUPFAM" id="SSF52402">
    <property type="entry name" value="Adenine nucleotide alpha hydrolases-like"/>
    <property type="match status" value="1"/>
</dbReference>
<evidence type="ECO:0000313" key="11">
    <source>
        <dbReference type="Proteomes" id="UP000008743"/>
    </source>
</evidence>
<evidence type="ECO:0000256" key="3">
    <source>
        <dbReference type="ARBA" id="ARBA00022598"/>
    </source>
</evidence>
<organism evidence="10 11">
    <name type="scientific">Capsaspora owczarzaki (strain ATCC 30864)</name>
    <dbReference type="NCBI Taxonomy" id="595528"/>
    <lineage>
        <taxon>Eukaryota</taxon>
        <taxon>Filasterea</taxon>
        <taxon>Capsaspora</taxon>
    </lineage>
</organism>
<comment type="similarity">
    <text evidence="2 7">In the C-terminal section; belongs to the NAD synthetase family.</text>
</comment>
<dbReference type="Proteomes" id="UP000008743">
    <property type="component" value="Unassembled WGS sequence"/>
</dbReference>
<keyword evidence="11" id="KW-1185">Reference proteome</keyword>
<dbReference type="PIRSF" id="PIRSF006630">
    <property type="entry name" value="NADS_GAT"/>
    <property type="match status" value="1"/>
</dbReference>
<dbReference type="InterPro" id="IPR014445">
    <property type="entry name" value="Gln-dep_NAD_synthase"/>
</dbReference>
<gene>
    <name evidence="10" type="ORF">CAOG_009140</name>
</gene>
<dbReference type="UniPathway" id="UPA00253">
    <property type="reaction ID" value="UER00334"/>
</dbReference>
<evidence type="ECO:0000259" key="9">
    <source>
        <dbReference type="PROSITE" id="PS50263"/>
    </source>
</evidence>
<comment type="pathway">
    <text evidence="1 7">Cofactor biosynthesis; NAD(+) biosynthesis; NAD(+) from deamido-NAD(+) (L-Gln route): step 1/1.</text>
</comment>
<feature type="compositionally biased region" description="Low complexity" evidence="8">
    <location>
        <begin position="667"/>
        <end position="676"/>
    </location>
</feature>
<dbReference type="PROSITE" id="PS50263">
    <property type="entry name" value="CN_HYDROLASE"/>
    <property type="match status" value="1"/>
</dbReference>
<dbReference type="PANTHER" id="PTHR23090">
    <property type="entry name" value="NH 3 /GLUTAMINE-DEPENDENT NAD + SYNTHETASE"/>
    <property type="match status" value="1"/>
</dbReference>
<dbReference type="CDD" id="cd07570">
    <property type="entry name" value="GAT_Gln-NAD-synth"/>
    <property type="match status" value="1"/>
</dbReference>
<reference evidence="11" key="1">
    <citation type="submission" date="2011-02" db="EMBL/GenBank/DDBJ databases">
        <title>The Genome Sequence of Capsaspora owczarzaki ATCC 30864.</title>
        <authorList>
            <person name="Russ C."/>
            <person name="Cuomo C."/>
            <person name="Burger G."/>
            <person name="Gray M.W."/>
            <person name="Holland P.W.H."/>
            <person name="King N."/>
            <person name="Lang F.B.F."/>
            <person name="Roger A.J."/>
            <person name="Ruiz-Trillo I."/>
            <person name="Young S.K."/>
            <person name="Zeng Q."/>
            <person name="Gargeya S."/>
            <person name="Alvarado L."/>
            <person name="Berlin A."/>
            <person name="Chapman S.B."/>
            <person name="Chen Z."/>
            <person name="Freedman E."/>
            <person name="Gellesch M."/>
            <person name="Goldberg J."/>
            <person name="Griggs A."/>
            <person name="Gujja S."/>
            <person name="Heilman E."/>
            <person name="Heiman D."/>
            <person name="Howarth C."/>
            <person name="Mehta T."/>
            <person name="Neiman D."/>
            <person name="Pearson M."/>
            <person name="Roberts A."/>
            <person name="Saif S."/>
            <person name="Shea T."/>
            <person name="Shenoy N."/>
            <person name="Sisk P."/>
            <person name="Stolte C."/>
            <person name="Sykes S."/>
            <person name="White J."/>
            <person name="Yandava C."/>
            <person name="Haas B."/>
            <person name="Nusbaum C."/>
            <person name="Birren B."/>
        </authorList>
    </citation>
    <scope>NUCLEOTIDE SEQUENCE</scope>
    <source>
        <strain evidence="11">ATCC 30864</strain>
    </source>
</reference>
<dbReference type="Gene3D" id="3.60.110.10">
    <property type="entry name" value="Carbon-nitrogen hydrolase"/>
    <property type="match status" value="2"/>
</dbReference>
<evidence type="ECO:0000256" key="1">
    <source>
        <dbReference type="ARBA" id="ARBA00005188"/>
    </source>
</evidence>
<proteinExistence type="inferred from homology"/>
<dbReference type="eggNOG" id="KOG2303">
    <property type="taxonomic scope" value="Eukaryota"/>
</dbReference>
<dbReference type="Pfam" id="PF02540">
    <property type="entry name" value="NAD_synthase"/>
    <property type="match status" value="1"/>
</dbReference>
<dbReference type="Pfam" id="PF00795">
    <property type="entry name" value="CN_hydrolase"/>
    <property type="match status" value="1"/>
</dbReference>
<feature type="domain" description="CN hydrolase" evidence="9">
    <location>
        <begin position="1"/>
        <end position="203"/>
    </location>
</feature>
<keyword evidence="6 7" id="KW-0520">NAD</keyword>
<dbReference type="GO" id="GO:0009435">
    <property type="term" value="P:NAD+ biosynthetic process"/>
    <property type="evidence" value="ECO:0007669"/>
    <property type="project" value="UniProtKB-UniRule"/>
</dbReference>
<dbReference type="InterPro" id="IPR003010">
    <property type="entry name" value="C-N_Hydrolase"/>
</dbReference>
<dbReference type="GO" id="GO:0005737">
    <property type="term" value="C:cytoplasm"/>
    <property type="evidence" value="ECO:0007669"/>
    <property type="project" value="InterPro"/>
</dbReference>
<dbReference type="SUPFAM" id="SSF56317">
    <property type="entry name" value="Carbon-nitrogen hydrolase"/>
    <property type="match status" value="1"/>
</dbReference>
<evidence type="ECO:0000256" key="2">
    <source>
        <dbReference type="ARBA" id="ARBA00007145"/>
    </source>
</evidence>
<evidence type="ECO:0000256" key="4">
    <source>
        <dbReference type="ARBA" id="ARBA00022741"/>
    </source>
</evidence>
<dbReference type="InterPro" id="IPR014729">
    <property type="entry name" value="Rossmann-like_a/b/a_fold"/>
</dbReference>
<comment type="catalytic activity">
    <reaction evidence="7">
        <text>deamido-NAD(+) + L-glutamine + ATP + H2O = L-glutamate + AMP + diphosphate + NAD(+) + H(+)</text>
        <dbReference type="Rhea" id="RHEA:24384"/>
        <dbReference type="ChEBI" id="CHEBI:15377"/>
        <dbReference type="ChEBI" id="CHEBI:15378"/>
        <dbReference type="ChEBI" id="CHEBI:29985"/>
        <dbReference type="ChEBI" id="CHEBI:30616"/>
        <dbReference type="ChEBI" id="CHEBI:33019"/>
        <dbReference type="ChEBI" id="CHEBI:57540"/>
        <dbReference type="ChEBI" id="CHEBI:58359"/>
        <dbReference type="ChEBI" id="CHEBI:58437"/>
        <dbReference type="ChEBI" id="CHEBI:456215"/>
        <dbReference type="EC" id="6.3.5.1"/>
    </reaction>
</comment>
<feature type="compositionally biased region" description="Low complexity" evidence="8">
    <location>
        <begin position="692"/>
        <end position="725"/>
    </location>
</feature>
<evidence type="ECO:0000256" key="5">
    <source>
        <dbReference type="ARBA" id="ARBA00022840"/>
    </source>
</evidence>
<evidence type="ECO:0000256" key="6">
    <source>
        <dbReference type="ARBA" id="ARBA00023027"/>
    </source>
</evidence>
<evidence type="ECO:0000256" key="7">
    <source>
        <dbReference type="PIRNR" id="PIRNR006630"/>
    </source>
</evidence>
<dbReference type="InterPro" id="IPR036526">
    <property type="entry name" value="C-N_Hydrolase_sf"/>
</dbReference>
<keyword evidence="5 7" id="KW-0067">ATP-binding</keyword>
<dbReference type="HAMAP" id="MF_02090">
    <property type="entry name" value="NadE_glutamine_dep"/>
    <property type="match status" value="1"/>
</dbReference>
<dbReference type="GO" id="GO:0005524">
    <property type="term" value="F:ATP binding"/>
    <property type="evidence" value="ECO:0007669"/>
    <property type="project" value="UniProtKB-UniRule"/>
</dbReference>
<evidence type="ECO:0000256" key="8">
    <source>
        <dbReference type="SAM" id="MobiDB-lite"/>
    </source>
</evidence>
<dbReference type="FunCoup" id="A0A0D2WYA7">
    <property type="interactions" value="369"/>
</dbReference>
<sequence>MCRIEQAKQRGATFRSGPELEISGYGCNDHFLESDTFLHSVQSLAELLKSPVCRDILCDVGMPILHKNVRYNCRVLFFNGKITVPFGDAVVSTLDTCVGVETCEELFTPNSPHIQMGLDGVEIITNGSGSHHELRKLHTRLDLIRSASGKLGGIYMYSNQKGCDGERVYYDGCAMIAVNGQIVAQGAQFSLDDVEVVTATIDLEDVRSYRASKMSWGAQATNTPSYHRFFLDSRLTAQSPSLFPENLPSEPLESLRIHTPSEEISLGPACWLWDYLRRSGMGGFFLPLSGGIDSSSTACIVACMCKLVVDNVAANNAQVLQDVRRICRDPQYTPTDPAELTNRLLHTCYMGTANSSNETRDRASALAQQLGSYHLSINFDAAVAAVLAVFTIATKMIPKFRTYGGSSTENLALQNIQARLRMVLAYLFAQLLLWVRGREGSLLVLGSANVDESIRGYFTKYDCSAADINPIGGISKTDLRGFIRFVIQTHGWTSLNGIFDAPPTAELEPITASYTQTDEADMGMTYDELSVYGRLRKVSRYGPYSMFTKLVIVWKDKFSPAEIAIKVKHFFRSYAINRHKMTTLTPSYHAEAYSPDDNRFDLRPFLYNASWSWQFRMIDASLATIATPKSVPARSESLDAAKPATVTAEAPNLLSAPAEEAPEPEKIPVVVPTPTTDSSDAKLAVPPPSITPPDAATAAAPATPASSASSSSSSSSSAEAAPTKL</sequence>
<dbReference type="GO" id="GO:0004359">
    <property type="term" value="F:glutaminase activity"/>
    <property type="evidence" value="ECO:0007669"/>
    <property type="project" value="InterPro"/>
</dbReference>
<keyword evidence="3 7" id="KW-0436">Ligase</keyword>
<dbReference type="InterPro" id="IPR003694">
    <property type="entry name" value="NAD_synthase"/>
</dbReference>
<dbReference type="OrthoDB" id="2020662at2759"/>
<dbReference type="STRING" id="595528.A0A0D2WYA7"/>
<accession>A0A0D2WYA7</accession>
<dbReference type="InParanoid" id="A0A0D2WYA7"/>
<feature type="region of interest" description="Disordered" evidence="8">
    <location>
        <begin position="654"/>
        <end position="725"/>
    </location>
</feature>
<dbReference type="InterPro" id="IPR022310">
    <property type="entry name" value="NAD/GMP_synthase"/>
</dbReference>
<name>A0A0D2WYA7_CAPO3</name>
<keyword evidence="4 7" id="KW-0547">Nucleotide-binding</keyword>
<protein>
    <recommendedName>
        <fullName evidence="7">Glutamine-dependent NAD(+) synthetase</fullName>
        <ecNumber evidence="7">6.3.5.1</ecNumber>
    </recommendedName>
    <alternativeName>
        <fullName evidence="7">NAD(+) synthase [glutamine-hydrolyzing]</fullName>
    </alternativeName>
</protein>